<dbReference type="GO" id="GO:0005524">
    <property type="term" value="F:ATP binding"/>
    <property type="evidence" value="ECO:0007669"/>
    <property type="project" value="InterPro"/>
</dbReference>
<dbReference type="GeneID" id="20669242"/>
<dbReference type="EMBL" id="KI925456">
    <property type="protein sequence ID" value="ETW83677.1"/>
    <property type="molecule type" value="Genomic_DNA"/>
</dbReference>
<sequence length="252" mass="29146">VMDATRITDGAFVSLKRINLTEHPNEIDIAHYFSSEPLISDRRNHCARVLDALEVPDNDNEKLLAMQLLRPWNNSRFKTYGEAVGFFAQIFQGLEFMHEHGVAHRDCTLNNIMMGTSAMYPNSFHPVDMKWNRNWKGNARHHTRTRRPPRYYFIDYGLSHRYNPEDGPALELPMRGGDKSAPEHADSNYNTPCDPFATDIYYLGNLIRDRFIKVNMPHSLQKKYGYEFIEPLVADMVKEDLAKRPTIGEVVS</sequence>
<dbReference type="SUPFAM" id="SSF56112">
    <property type="entry name" value="Protein kinase-like (PK-like)"/>
    <property type="match status" value="1"/>
</dbReference>
<accession>W4KCU2</accession>
<dbReference type="STRING" id="747525.W4KCU2"/>
<dbReference type="RefSeq" id="XP_009543153.1">
    <property type="nucleotide sequence ID" value="XM_009544858.1"/>
</dbReference>
<dbReference type="OrthoDB" id="5987198at2759"/>
<keyword evidence="3" id="KW-1185">Reference proteome</keyword>
<dbReference type="GO" id="GO:0004672">
    <property type="term" value="F:protein kinase activity"/>
    <property type="evidence" value="ECO:0007669"/>
    <property type="project" value="InterPro"/>
</dbReference>
<reference evidence="2 3" key="1">
    <citation type="journal article" date="2012" name="New Phytol.">
        <title>Insight into trade-off between wood decay and parasitism from the genome of a fungal forest pathogen.</title>
        <authorList>
            <person name="Olson A."/>
            <person name="Aerts A."/>
            <person name="Asiegbu F."/>
            <person name="Belbahri L."/>
            <person name="Bouzid O."/>
            <person name="Broberg A."/>
            <person name="Canback B."/>
            <person name="Coutinho P.M."/>
            <person name="Cullen D."/>
            <person name="Dalman K."/>
            <person name="Deflorio G."/>
            <person name="van Diepen L.T."/>
            <person name="Dunand C."/>
            <person name="Duplessis S."/>
            <person name="Durling M."/>
            <person name="Gonthier P."/>
            <person name="Grimwood J."/>
            <person name="Fossdal C.G."/>
            <person name="Hansson D."/>
            <person name="Henrissat B."/>
            <person name="Hietala A."/>
            <person name="Himmelstrand K."/>
            <person name="Hoffmeister D."/>
            <person name="Hogberg N."/>
            <person name="James T.Y."/>
            <person name="Karlsson M."/>
            <person name="Kohler A."/>
            <person name="Kues U."/>
            <person name="Lee Y.H."/>
            <person name="Lin Y.C."/>
            <person name="Lind M."/>
            <person name="Lindquist E."/>
            <person name="Lombard V."/>
            <person name="Lucas S."/>
            <person name="Lunden K."/>
            <person name="Morin E."/>
            <person name="Murat C."/>
            <person name="Park J."/>
            <person name="Raffaello T."/>
            <person name="Rouze P."/>
            <person name="Salamov A."/>
            <person name="Schmutz J."/>
            <person name="Solheim H."/>
            <person name="Stahlberg J."/>
            <person name="Velez H."/>
            <person name="de Vries R.P."/>
            <person name="Wiebenga A."/>
            <person name="Woodward S."/>
            <person name="Yakovlev I."/>
            <person name="Garbelotto M."/>
            <person name="Martin F."/>
            <person name="Grigoriev I.V."/>
            <person name="Stenlid J."/>
        </authorList>
    </citation>
    <scope>NUCLEOTIDE SEQUENCE [LARGE SCALE GENOMIC DNA]</scope>
    <source>
        <strain evidence="2 3">TC 32-1</strain>
    </source>
</reference>
<gene>
    <name evidence="2" type="ORF">HETIRDRAFT_24948</name>
</gene>
<dbReference type="PROSITE" id="PS50011">
    <property type="entry name" value="PROTEIN_KINASE_DOM"/>
    <property type="match status" value="1"/>
</dbReference>
<dbReference type="InterPro" id="IPR000719">
    <property type="entry name" value="Prot_kinase_dom"/>
</dbReference>
<dbReference type="Pfam" id="PF00069">
    <property type="entry name" value="Pkinase"/>
    <property type="match status" value="1"/>
</dbReference>
<name>W4KCU2_HETIT</name>
<evidence type="ECO:0000313" key="2">
    <source>
        <dbReference type="EMBL" id="ETW83677.1"/>
    </source>
</evidence>
<evidence type="ECO:0000313" key="3">
    <source>
        <dbReference type="Proteomes" id="UP000030671"/>
    </source>
</evidence>
<organism evidence="2 3">
    <name type="scientific">Heterobasidion irregulare (strain TC 32-1)</name>
    <dbReference type="NCBI Taxonomy" id="747525"/>
    <lineage>
        <taxon>Eukaryota</taxon>
        <taxon>Fungi</taxon>
        <taxon>Dikarya</taxon>
        <taxon>Basidiomycota</taxon>
        <taxon>Agaricomycotina</taxon>
        <taxon>Agaricomycetes</taxon>
        <taxon>Russulales</taxon>
        <taxon>Bondarzewiaceae</taxon>
        <taxon>Heterobasidion</taxon>
        <taxon>Heterobasidion annosum species complex</taxon>
    </lineage>
</organism>
<feature type="non-terminal residue" evidence="2">
    <location>
        <position position="252"/>
    </location>
</feature>
<feature type="non-terminal residue" evidence="2">
    <location>
        <position position="1"/>
    </location>
</feature>
<dbReference type="KEGG" id="hir:HETIRDRAFT_24948"/>
<proteinExistence type="predicted"/>
<evidence type="ECO:0000259" key="1">
    <source>
        <dbReference type="PROSITE" id="PS50011"/>
    </source>
</evidence>
<dbReference type="HOGENOM" id="CLU_044121_2_0_1"/>
<dbReference type="AlphaFoldDB" id="W4KCU2"/>
<dbReference type="Proteomes" id="UP000030671">
    <property type="component" value="Unassembled WGS sequence"/>
</dbReference>
<dbReference type="InParanoid" id="W4KCU2"/>
<feature type="domain" description="Protein kinase" evidence="1">
    <location>
        <begin position="1"/>
        <end position="252"/>
    </location>
</feature>
<dbReference type="SMART" id="SM00220">
    <property type="entry name" value="S_TKc"/>
    <property type="match status" value="1"/>
</dbReference>
<protein>
    <recommendedName>
        <fullName evidence="1">Protein kinase domain-containing protein</fullName>
    </recommendedName>
</protein>
<dbReference type="InterPro" id="IPR011009">
    <property type="entry name" value="Kinase-like_dom_sf"/>
</dbReference>
<dbReference type="Gene3D" id="1.10.510.10">
    <property type="entry name" value="Transferase(Phosphotransferase) domain 1"/>
    <property type="match status" value="1"/>
</dbReference>